<evidence type="ECO:0000256" key="8">
    <source>
        <dbReference type="ARBA" id="ARBA00023136"/>
    </source>
</evidence>
<dbReference type="EMBL" id="JAGGKC010000003">
    <property type="protein sequence ID" value="MBP1918165.1"/>
    <property type="molecule type" value="Genomic_DNA"/>
</dbReference>
<dbReference type="InterPro" id="IPR054384">
    <property type="entry name" value="SecDF_P1_head"/>
</dbReference>
<dbReference type="SUPFAM" id="SSF82866">
    <property type="entry name" value="Multidrug efflux transporter AcrB transmembrane domain"/>
    <property type="match status" value="1"/>
</dbReference>
<comment type="similarity">
    <text evidence="9">Belongs to the SecD/SecF family. SecD subfamily.</text>
</comment>
<dbReference type="RefSeq" id="WP_209458401.1">
    <property type="nucleotide sequence ID" value="NZ_JAGGKC010000003.1"/>
</dbReference>
<feature type="domain" description="Protein translocase subunit SecDF P1" evidence="11">
    <location>
        <begin position="72"/>
        <end position="126"/>
    </location>
</feature>
<dbReference type="InterPro" id="IPR001036">
    <property type="entry name" value="Acrflvin-R"/>
</dbReference>
<evidence type="ECO:0000259" key="12">
    <source>
        <dbReference type="Pfam" id="PF22599"/>
    </source>
</evidence>
<comment type="subunit">
    <text evidence="9">Forms a complex with SecF. Part of the essential Sec protein translocation apparatus which comprises SecA, SecYEG and auxiliary proteins SecDF. Other proteins may also be involved.</text>
</comment>
<feature type="transmembrane region" description="Helical" evidence="9">
    <location>
        <begin position="6"/>
        <end position="25"/>
    </location>
</feature>
<keyword evidence="6 9" id="KW-1133">Transmembrane helix</keyword>
<dbReference type="Pfam" id="PF21760">
    <property type="entry name" value="SecD_1st"/>
    <property type="match status" value="1"/>
</dbReference>
<evidence type="ECO:0000256" key="9">
    <source>
        <dbReference type="HAMAP-Rule" id="MF_01463"/>
    </source>
</evidence>
<keyword evidence="5 9" id="KW-0653">Protein transport</keyword>
<dbReference type="PRINTS" id="PR00702">
    <property type="entry name" value="ACRIFLAVINRP"/>
</dbReference>
<keyword evidence="3 9" id="KW-1003">Cell membrane</keyword>
<protein>
    <recommendedName>
        <fullName evidence="9">Protein translocase subunit SecD</fullName>
    </recommendedName>
</protein>
<evidence type="ECO:0000256" key="6">
    <source>
        <dbReference type="ARBA" id="ARBA00022989"/>
    </source>
</evidence>
<feature type="transmembrane region" description="Helical" evidence="9">
    <location>
        <begin position="269"/>
        <end position="289"/>
    </location>
</feature>
<keyword evidence="4 9" id="KW-0812">Transmembrane</keyword>
<dbReference type="NCBIfam" id="TIGR00916">
    <property type="entry name" value="2A0604s01"/>
    <property type="match status" value="1"/>
</dbReference>
<feature type="domain" description="SecDF P1 head subdomain" evidence="12">
    <location>
        <begin position="128"/>
        <end position="222"/>
    </location>
</feature>
<evidence type="ECO:0000313" key="14">
    <source>
        <dbReference type="Proteomes" id="UP001519271"/>
    </source>
</evidence>
<dbReference type="InterPro" id="IPR055344">
    <property type="entry name" value="SecD_SecF_C_bact"/>
</dbReference>
<evidence type="ECO:0000256" key="5">
    <source>
        <dbReference type="ARBA" id="ARBA00022927"/>
    </source>
</evidence>
<keyword evidence="8 9" id="KW-0472">Membrane</keyword>
<dbReference type="InterPro" id="IPR005791">
    <property type="entry name" value="SecD"/>
</dbReference>
<evidence type="ECO:0000313" key="13">
    <source>
        <dbReference type="EMBL" id="MBP1918165.1"/>
    </source>
</evidence>
<feature type="transmembrane region" description="Helical" evidence="9">
    <location>
        <begin position="337"/>
        <end position="362"/>
    </location>
</feature>
<feature type="transmembrane region" description="Helical" evidence="9">
    <location>
        <begin position="368"/>
        <end position="387"/>
    </location>
</feature>
<evidence type="ECO:0000256" key="2">
    <source>
        <dbReference type="ARBA" id="ARBA00022448"/>
    </source>
</evidence>
<feature type="transmembrane region" description="Helical" evidence="9">
    <location>
        <begin position="245"/>
        <end position="264"/>
    </location>
</feature>
<dbReference type="Gene3D" id="3.30.1360.200">
    <property type="match status" value="1"/>
</dbReference>
<dbReference type="PANTHER" id="PTHR30081:SF1">
    <property type="entry name" value="PROTEIN TRANSLOCASE SUBUNIT SECD"/>
    <property type="match status" value="1"/>
</dbReference>
<dbReference type="Pfam" id="PF02355">
    <property type="entry name" value="SecD_SecF_C"/>
    <property type="match status" value="1"/>
</dbReference>
<evidence type="ECO:0000256" key="7">
    <source>
        <dbReference type="ARBA" id="ARBA00023010"/>
    </source>
</evidence>
<comment type="caution">
    <text evidence="13">The sequence shown here is derived from an EMBL/GenBank/DDBJ whole genome shotgun (WGS) entry which is preliminary data.</text>
</comment>
<sequence>MKKGRYTTILIAIILILSFLAYMGLEGFTLQGYRFKSFGEVIKRGLDLQGGVTVVMEVQTDSLETTELDVIKNLLEMRVNKVGVSETVVTTEGAKRIRIDIPGAFNSSEIVKSLSTTGVLTFKDPDGNVILTGSDVKLAEARVDNTGAAIVSLELNESGTTKFAEATKKFIGKQISINMDAEQISNPVVNAEISNGEAMITGMDSLEEAQFVAGIIASGALPYPVKAVEVKTVGPTLGANALPNTMKAGMVGIGLVVILMIGYYRKPGFLASLALGFYIYLVLLIFYSIDATLSLPGIAGFLLTIGMAVDANVLIFERIREELKSGSDVKKALDAGFHRAMSSVLDANITTIIAGLVLYFVGTGAVKGFALTLMIGIVVSMFSAIVITKQLLKIGLHTGMLKKPSDFGVKEAIANA</sequence>
<dbReference type="InterPro" id="IPR022813">
    <property type="entry name" value="SecD/SecF_arch_bac"/>
</dbReference>
<gene>
    <name evidence="9" type="primary">secD</name>
    <name evidence="13" type="ORF">J2Z34_000636</name>
</gene>
<comment type="function">
    <text evidence="9">Part of the Sec protein translocase complex. Interacts with the SecYEG preprotein conducting channel. SecDF uses the proton motive force (PMF) to complete protein translocation after the ATP-dependent function of SecA.</text>
</comment>
<evidence type="ECO:0000256" key="1">
    <source>
        <dbReference type="ARBA" id="ARBA00004651"/>
    </source>
</evidence>
<accession>A0ABS4G0U6</accession>
<dbReference type="PANTHER" id="PTHR30081">
    <property type="entry name" value="PROTEIN-EXPORT MEMBRANE PROTEIN SEC"/>
    <property type="match status" value="1"/>
</dbReference>
<feature type="transmembrane region" description="Helical" evidence="9">
    <location>
        <begin position="295"/>
        <end position="316"/>
    </location>
</feature>
<feature type="domain" description="Protein export membrane protein SecD/SecF C-terminal" evidence="10">
    <location>
        <begin position="226"/>
        <end position="393"/>
    </location>
</feature>
<dbReference type="HAMAP" id="MF_01463_B">
    <property type="entry name" value="SecD_B"/>
    <property type="match status" value="1"/>
</dbReference>
<dbReference type="NCBIfam" id="TIGR01129">
    <property type="entry name" value="secD"/>
    <property type="match status" value="1"/>
</dbReference>
<keyword evidence="14" id="KW-1185">Reference proteome</keyword>
<comment type="subcellular location">
    <subcellularLocation>
        <location evidence="1 9">Cell membrane</location>
        <topology evidence="1 9">Multi-pass membrane protein</topology>
    </subcellularLocation>
</comment>
<name>A0ABS4G0U6_9CLOT</name>
<dbReference type="InterPro" id="IPR048634">
    <property type="entry name" value="SecD_SecF_C"/>
</dbReference>
<dbReference type="Pfam" id="PF22599">
    <property type="entry name" value="SecDF_P1_head"/>
    <property type="match status" value="1"/>
</dbReference>
<evidence type="ECO:0000259" key="10">
    <source>
        <dbReference type="Pfam" id="PF02355"/>
    </source>
</evidence>
<keyword evidence="7 9" id="KW-0811">Translocation</keyword>
<dbReference type="Gene3D" id="1.20.1640.10">
    <property type="entry name" value="Multidrug efflux transporter AcrB transmembrane domain"/>
    <property type="match status" value="1"/>
</dbReference>
<evidence type="ECO:0000256" key="4">
    <source>
        <dbReference type="ARBA" id="ARBA00022692"/>
    </source>
</evidence>
<proteinExistence type="inferred from homology"/>
<keyword evidence="2 9" id="KW-0813">Transport</keyword>
<reference evidence="13 14" key="1">
    <citation type="submission" date="2021-03" db="EMBL/GenBank/DDBJ databases">
        <title>Genomic Encyclopedia of Type Strains, Phase IV (KMG-IV): sequencing the most valuable type-strain genomes for metagenomic binning, comparative biology and taxonomic classification.</title>
        <authorList>
            <person name="Goeker M."/>
        </authorList>
    </citation>
    <scope>NUCLEOTIDE SEQUENCE [LARGE SCALE GENOMIC DNA]</scope>
    <source>
        <strain evidence="13 14">DSM 6139</strain>
    </source>
</reference>
<evidence type="ECO:0000256" key="3">
    <source>
        <dbReference type="ARBA" id="ARBA00022475"/>
    </source>
</evidence>
<dbReference type="Proteomes" id="UP001519271">
    <property type="component" value="Unassembled WGS sequence"/>
</dbReference>
<organism evidence="13 14">
    <name type="scientific">Youngiibacter multivorans</name>
    <dbReference type="NCBI Taxonomy" id="937251"/>
    <lineage>
        <taxon>Bacteria</taxon>
        <taxon>Bacillati</taxon>
        <taxon>Bacillota</taxon>
        <taxon>Clostridia</taxon>
        <taxon>Eubacteriales</taxon>
        <taxon>Clostridiaceae</taxon>
        <taxon>Youngiibacter</taxon>
    </lineage>
</organism>
<dbReference type="InterPro" id="IPR048631">
    <property type="entry name" value="SecD_1st"/>
</dbReference>
<evidence type="ECO:0000259" key="11">
    <source>
        <dbReference type="Pfam" id="PF21760"/>
    </source>
</evidence>